<evidence type="ECO:0000256" key="3">
    <source>
        <dbReference type="ARBA" id="ARBA00022741"/>
    </source>
</evidence>
<dbReference type="OMA" id="DCIRRGW"/>
<reference evidence="7" key="1">
    <citation type="submission" date="2025-08" db="UniProtKB">
        <authorList>
            <consortium name="RefSeq"/>
        </authorList>
    </citation>
    <scope>IDENTIFICATION</scope>
    <source>
        <tissue evidence="7">Liver</tissue>
    </source>
</reference>
<dbReference type="KEGG" id="pbi:103054800"/>
<evidence type="ECO:0000313" key="6">
    <source>
        <dbReference type="Proteomes" id="UP000695026"/>
    </source>
</evidence>
<accession>A0A9F2Q3S6</accession>
<dbReference type="HAMAP" id="MF_00235">
    <property type="entry name" value="Adenylate_kinase_Adk"/>
    <property type="match status" value="1"/>
</dbReference>
<proteinExistence type="inferred from homology"/>
<keyword evidence="3" id="KW-0547">Nucleotide-binding</keyword>
<evidence type="ECO:0000256" key="5">
    <source>
        <dbReference type="RuleBase" id="RU003330"/>
    </source>
</evidence>
<dbReference type="Pfam" id="PF00406">
    <property type="entry name" value="ADK"/>
    <property type="match status" value="2"/>
</dbReference>
<dbReference type="SUPFAM" id="SSF52540">
    <property type="entry name" value="P-loop containing nucleoside triphosphate hydrolases"/>
    <property type="match status" value="2"/>
</dbReference>
<keyword evidence="6" id="KW-1185">Reference proteome</keyword>
<dbReference type="RefSeq" id="XP_007425268.1">
    <property type="nucleotide sequence ID" value="XM_007425206.2"/>
</dbReference>
<dbReference type="PANTHER" id="PTHR23359">
    <property type="entry name" value="NUCLEOTIDE KINASE"/>
    <property type="match status" value="1"/>
</dbReference>
<dbReference type="GO" id="GO:0005524">
    <property type="term" value="F:ATP binding"/>
    <property type="evidence" value="ECO:0007669"/>
    <property type="project" value="InterPro"/>
</dbReference>
<dbReference type="GeneID" id="103054800"/>
<dbReference type="OrthoDB" id="522106at2759"/>
<dbReference type="CDD" id="cd01428">
    <property type="entry name" value="ADK"/>
    <property type="match status" value="2"/>
</dbReference>
<dbReference type="CTD" id="158067"/>
<gene>
    <name evidence="7" type="primary">AK8</name>
</gene>
<sequence length="482" mass="55125">MDATKRPLYVPPQMGLYAEKHRLFDMMQDLLGGLLIHRPENPLDFLIRQLKFSNCDAPRIFLLGPPASGKTTIAMWLSKQLIIPWISQENLLTNEWSALASEVQEYQERKQRIPEAVWAKLIEERLKLEDCLCSGWILEGLPDTRELARSLQVMGIIPRHVVMLYAPDIMLIERNLGKRVDEVTGEVYHTTFDWPTDENIGWRLKAPEDISEKETSQRLLEYHRNLPGIVQSFGKSIKLINADQPCADVFWQVLSHVRLPPRTHAPFSPRIILCGPPGSGKSLQASLIAEKYGLINVCCGQMLKEAAASGTRLGEFIKPYLDGGWPVPDNIVIKLLSKRINRLDCYIRGWVLHGFPRDEDQAKHMPGAAIYPNRVFFLNVPVETVLERLSYHMLDPVSGERYHSLCKPAITKEVNDRLLINPKDMEETIKSKVDLYFRLSSGLEESFEDAIFINGDQDPQTVFEYIESYVVNPLPVKELWDL</sequence>
<dbReference type="GO" id="GO:0004017">
    <property type="term" value="F:AMP kinase activity"/>
    <property type="evidence" value="ECO:0007669"/>
    <property type="project" value="InterPro"/>
</dbReference>
<dbReference type="InterPro" id="IPR027417">
    <property type="entry name" value="P-loop_NTPase"/>
</dbReference>
<evidence type="ECO:0000256" key="2">
    <source>
        <dbReference type="ARBA" id="ARBA00022679"/>
    </source>
</evidence>
<protein>
    <submittedName>
        <fullName evidence="7">Adenylate kinase 8</fullName>
    </submittedName>
</protein>
<evidence type="ECO:0000256" key="1">
    <source>
        <dbReference type="ARBA" id="ARBA00007220"/>
    </source>
</evidence>
<dbReference type="SUPFAM" id="SSF47391">
    <property type="entry name" value="Dimerization-anchoring domain of cAMP-dependent PK regulatory subunit"/>
    <property type="match status" value="1"/>
</dbReference>
<evidence type="ECO:0000256" key="4">
    <source>
        <dbReference type="ARBA" id="ARBA00022777"/>
    </source>
</evidence>
<dbReference type="InterPro" id="IPR036193">
    <property type="entry name" value="ADK_active_lid_dom_sf"/>
</dbReference>
<dbReference type="InterPro" id="IPR000850">
    <property type="entry name" value="Adenylat/UMP-CMP_kin"/>
</dbReference>
<name>A0A9F2Q3S6_PYTBI</name>
<keyword evidence="4 5" id="KW-0418">Kinase</keyword>
<dbReference type="Gene3D" id="3.40.50.300">
    <property type="entry name" value="P-loop containing nucleotide triphosphate hydrolases"/>
    <property type="match status" value="2"/>
</dbReference>
<comment type="similarity">
    <text evidence="1 5">Belongs to the adenylate kinase family.</text>
</comment>
<dbReference type="Proteomes" id="UP000695026">
    <property type="component" value="Unplaced"/>
</dbReference>
<dbReference type="CDD" id="cd22979">
    <property type="entry name" value="DD_AK8"/>
    <property type="match status" value="1"/>
</dbReference>
<organism evidence="6 7">
    <name type="scientific">Python bivittatus</name>
    <name type="common">Burmese python</name>
    <name type="synonym">Python molurus bivittatus</name>
    <dbReference type="NCBI Taxonomy" id="176946"/>
    <lineage>
        <taxon>Eukaryota</taxon>
        <taxon>Metazoa</taxon>
        <taxon>Chordata</taxon>
        <taxon>Craniata</taxon>
        <taxon>Vertebrata</taxon>
        <taxon>Euteleostomi</taxon>
        <taxon>Lepidosauria</taxon>
        <taxon>Squamata</taxon>
        <taxon>Bifurcata</taxon>
        <taxon>Unidentata</taxon>
        <taxon>Episquamata</taxon>
        <taxon>Toxicofera</taxon>
        <taxon>Serpentes</taxon>
        <taxon>Henophidia</taxon>
        <taxon>Pythonidae</taxon>
        <taxon>Python</taxon>
    </lineage>
</organism>
<evidence type="ECO:0000313" key="7">
    <source>
        <dbReference type="RefSeq" id="XP_007425268.1"/>
    </source>
</evidence>
<dbReference type="SUPFAM" id="SSF57774">
    <property type="entry name" value="Microbial and mitochondrial ADK, insert 'zinc finger' domain"/>
    <property type="match status" value="1"/>
</dbReference>
<keyword evidence="2 5" id="KW-0808">Transferase</keyword>
<dbReference type="PRINTS" id="PR00094">
    <property type="entry name" value="ADENYLTKNASE"/>
</dbReference>
<dbReference type="AlphaFoldDB" id="A0A9F2Q3S6"/>